<gene>
    <name evidence="2" type="ORF">COY67_00740</name>
</gene>
<proteinExistence type="predicted"/>
<keyword evidence="1" id="KW-0812">Transmembrane</keyword>
<sequence length="138" mass="15295">MVNIFAVILLTAMAVTKMIYLKFPTVYIWRGYRIRIVILVYMALATISFLVVTIAEGAAAGVAVNIIGGFGWWLPTIIPKAWKWLVKTVKKPKNAKVLLIVVAILIAINIPMATSYIVVAAILILLLGYLKKKINKIL</sequence>
<reference evidence="3" key="1">
    <citation type="submission" date="2017-09" db="EMBL/GenBank/DDBJ databases">
        <title>Depth-based differentiation of microbial function through sediment-hosted aquifers and enrichment of novel symbionts in the deep terrestrial subsurface.</title>
        <authorList>
            <person name="Probst A.J."/>
            <person name="Ladd B."/>
            <person name="Jarett J.K."/>
            <person name="Geller-Mcgrath D.E."/>
            <person name="Sieber C.M.K."/>
            <person name="Emerson J.B."/>
            <person name="Anantharaman K."/>
            <person name="Thomas B.C."/>
            <person name="Malmstrom R."/>
            <person name="Stieglmeier M."/>
            <person name="Klingl A."/>
            <person name="Woyke T."/>
            <person name="Ryan C.M."/>
            <person name="Banfield J.F."/>
        </authorList>
    </citation>
    <scope>NUCLEOTIDE SEQUENCE [LARGE SCALE GENOMIC DNA]</scope>
</reference>
<comment type="caution">
    <text evidence="2">The sequence shown here is derived from an EMBL/GenBank/DDBJ whole genome shotgun (WGS) entry which is preliminary data.</text>
</comment>
<evidence type="ECO:0000256" key="1">
    <source>
        <dbReference type="SAM" id="Phobius"/>
    </source>
</evidence>
<dbReference type="Proteomes" id="UP000228689">
    <property type="component" value="Unassembled WGS sequence"/>
</dbReference>
<accession>A0A2M7RFF7</accession>
<evidence type="ECO:0000313" key="3">
    <source>
        <dbReference type="Proteomes" id="UP000228689"/>
    </source>
</evidence>
<keyword evidence="1" id="KW-1133">Transmembrane helix</keyword>
<name>A0A2M7RFF7_9BACT</name>
<keyword evidence="1" id="KW-0472">Membrane</keyword>
<feature type="transmembrane region" description="Helical" evidence="1">
    <location>
        <begin position="59"/>
        <end position="78"/>
    </location>
</feature>
<organism evidence="2 3">
    <name type="scientific">Candidatus Komeilibacteria bacterium CG_4_10_14_0_8_um_filter_37_78</name>
    <dbReference type="NCBI Taxonomy" id="1974471"/>
    <lineage>
        <taxon>Bacteria</taxon>
        <taxon>Candidatus Komeiliibacteriota</taxon>
    </lineage>
</organism>
<dbReference type="AlphaFoldDB" id="A0A2M7RFF7"/>
<dbReference type="EMBL" id="PFMC01000018">
    <property type="protein sequence ID" value="PIY95291.1"/>
    <property type="molecule type" value="Genomic_DNA"/>
</dbReference>
<protein>
    <submittedName>
        <fullName evidence="2">Uncharacterized protein</fullName>
    </submittedName>
</protein>
<feature type="transmembrane region" description="Helical" evidence="1">
    <location>
        <begin position="98"/>
        <end position="130"/>
    </location>
</feature>
<evidence type="ECO:0000313" key="2">
    <source>
        <dbReference type="EMBL" id="PIY95291.1"/>
    </source>
</evidence>
<feature type="transmembrane region" description="Helical" evidence="1">
    <location>
        <begin position="32"/>
        <end position="52"/>
    </location>
</feature>